<keyword evidence="4" id="KW-1185">Reference proteome</keyword>
<dbReference type="OrthoDB" id="6388152at2"/>
<evidence type="ECO:0000256" key="2">
    <source>
        <dbReference type="ARBA" id="ARBA00022737"/>
    </source>
</evidence>
<dbReference type="PROSITE" id="PS51257">
    <property type="entry name" value="PROKAR_LIPOPROTEIN"/>
    <property type="match status" value="1"/>
</dbReference>
<dbReference type="PROSITE" id="PS51450">
    <property type="entry name" value="LRR"/>
    <property type="match status" value="2"/>
</dbReference>
<keyword evidence="1" id="KW-0433">Leucine-rich repeat</keyword>
<dbReference type="InterPro" id="IPR032675">
    <property type="entry name" value="LRR_dom_sf"/>
</dbReference>
<dbReference type="AlphaFoldDB" id="K4KJC8"/>
<gene>
    <name evidence="3" type="ordered locus">M5M_05475</name>
</gene>
<dbReference type="RefSeq" id="WP_015046473.1">
    <property type="nucleotide sequence ID" value="NC_018868.3"/>
</dbReference>
<evidence type="ECO:0000256" key="1">
    <source>
        <dbReference type="ARBA" id="ARBA00022614"/>
    </source>
</evidence>
<dbReference type="EMBL" id="CP003746">
    <property type="protein sequence ID" value="AFU98300.1"/>
    <property type="molecule type" value="Genomic_DNA"/>
</dbReference>
<dbReference type="PANTHER" id="PTHR46652">
    <property type="entry name" value="LEUCINE-RICH REPEAT AND IQ DOMAIN-CONTAINING PROTEIN 1-RELATED"/>
    <property type="match status" value="1"/>
</dbReference>
<keyword evidence="2" id="KW-0677">Repeat</keyword>
<dbReference type="PANTHER" id="PTHR46652:SF3">
    <property type="entry name" value="LEUCINE-RICH REPEAT-CONTAINING PROTEIN 9"/>
    <property type="match status" value="1"/>
</dbReference>
<dbReference type="SUPFAM" id="SSF52075">
    <property type="entry name" value="Outer arm dynein light chain 1"/>
    <property type="match status" value="1"/>
</dbReference>
<dbReference type="KEGG" id="saga:M5M_05475"/>
<proteinExistence type="predicted"/>
<dbReference type="InterPro" id="IPR050836">
    <property type="entry name" value="SDS22/Internalin_LRR"/>
</dbReference>
<dbReference type="PRINTS" id="PR00019">
    <property type="entry name" value="LEURICHRPT"/>
</dbReference>
<dbReference type="Gene3D" id="3.80.10.10">
    <property type="entry name" value="Ribonuclease Inhibitor"/>
    <property type="match status" value="1"/>
</dbReference>
<accession>K4KJC8</accession>
<protein>
    <submittedName>
        <fullName evidence="3">Internalin E</fullName>
    </submittedName>
</protein>
<dbReference type="Proteomes" id="UP000000466">
    <property type="component" value="Chromosome"/>
</dbReference>
<dbReference type="HOGENOM" id="CLU_126049_0_0_6"/>
<evidence type="ECO:0000313" key="4">
    <source>
        <dbReference type="Proteomes" id="UP000000466"/>
    </source>
</evidence>
<reference evidence="3 4" key="1">
    <citation type="journal article" date="2013" name="Genome Announc.">
        <title>Complete genome sequence of Simiduia agarivorans SA1(T), a marine bacterium able to degrade a variety of polysaccharides.</title>
        <authorList>
            <person name="Lin S.Y."/>
            <person name="Shieh W.Y."/>
            <person name="Chen J.S."/>
            <person name="Tang S.L."/>
        </authorList>
    </citation>
    <scope>NUCLEOTIDE SEQUENCE [LARGE SCALE GENOMIC DNA]</scope>
    <source>
        <strain evidence="4">DSM 21679 / JCM 13881 / BCRC 17597 / SA1</strain>
    </source>
</reference>
<evidence type="ECO:0000313" key="3">
    <source>
        <dbReference type="EMBL" id="AFU98300.1"/>
    </source>
</evidence>
<dbReference type="InterPro" id="IPR001611">
    <property type="entry name" value="Leu-rich_rpt"/>
</dbReference>
<organism evidence="3 4">
    <name type="scientific">Simiduia agarivorans (strain DSM 21679 / JCM 13881 / BCRC 17597 / SA1)</name>
    <dbReference type="NCBI Taxonomy" id="1117647"/>
    <lineage>
        <taxon>Bacteria</taxon>
        <taxon>Pseudomonadati</taxon>
        <taxon>Pseudomonadota</taxon>
        <taxon>Gammaproteobacteria</taxon>
        <taxon>Cellvibrionales</taxon>
        <taxon>Cellvibrionaceae</taxon>
        <taxon>Simiduia</taxon>
    </lineage>
</organism>
<dbReference type="eggNOG" id="COG4886">
    <property type="taxonomic scope" value="Bacteria"/>
</dbReference>
<dbReference type="STRING" id="1117647.M5M_05475"/>
<dbReference type="Pfam" id="PF00560">
    <property type="entry name" value="LRR_1"/>
    <property type="match status" value="2"/>
</dbReference>
<sequence>MQVKSLFSLGSLAVLLVACQGYEVSVNERQVYTPLPLFTQFRVADPNLQECIDQHIEDKQITRAIQLERLNCRHAGITQLAGIETFAGLQELDLSDNALQSATELGNLSRLTWLNLANNQLTSAAPLLTLLRLTDLDLTGNADLDCTDLKQLGQVQSVRMVRPGHCAQD</sequence>
<name>K4KJC8_SIMAS</name>